<dbReference type="InParanoid" id="A0A6C2YV68"/>
<keyword evidence="3" id="KW-1185">Reference proteome</keyword>
<sequence>MSELELTALDAGDDSLVQGLRALQPSTPQGFVPTTLLAAGHAAGFAQAQAAARKQLRRWQMTTLAFALLSAALAWVPLMQRFPGRPGPASPTVLTTVSPSTPEKLSPQLPEANAVPDRAAQPASPIPEDSQSAPSELSPVSPSFIQEWLTGNLPEAPAWLRRRQAMLNGQLDSNVALDPLPGGFGPSTGRISAGSLYLSETPFLDFPR</sequence>
<feature type="compositionally biased region" description="Low complexity" evidence="1">
    <location>
        <begin position="90"/>
        <end position="102"/>
    </location>
</feature>
<organism evidence="2">
    <name type="scientific">Tuwongella immobilis</name>
    <dbReference type="NCBI Taxonomy" id="692036"/>
    <lineage>
        <taxon>Bacteria</taxon>
        <taxon>Pseudomonadati</taxon>
        <taxon>Planctomycetota</taxon>
        <taxon>Planctomycetia</taxon>
        <taxon>Gemmatales</taxon>
        <taxon>Gemmataceae</taxon>
        <taxon>Tuwongella</taxon>
    </lineage>
</organism>
<gene>
    <name evidence="2" type="ORF">GMBLW1_43140</name>
</gene>
<feature type="compositionally biased region" description="Polar residues" evidence="1">
    <location>
        <begin position="129"/>
        <end position="139"/>
    </location>
</feature>
<dbReference type="AlphaFoldDB" id="A0A6C2YV68"/>
<name>A0A6C2YV68_9BACT</name>
<protein>
    <submittedName>
        <fullName evidence="2">Uncharacterized protein</fullName>
    </submittedName>
</protein>
<dbReference type="RefSeq" id="WP_162659902.1">
    <property type="nucleotide sequence ID" value="NZ_LR593887.1"/>
</dbReference>
<dbReference type="Proteomes" id="UP000464378">
    <property type="component" value="Chromosome"/>
</dbReference>
<reference evidence="2" key="1">
    <citation type="submission" date="2019-04" db="EMBL/GenBank/DDBJ databases">
        <authorList>
            <consortium name="Science for Life Laboratories"/>
        </authorList>
    </citation>
    <scope>NUCLEOTIDE SEQUENCE</scope>
    <source>
        <strain evidence="2">MBLW1</strain>
    </source>
</reference>
<feature type="region of interest" description="Disordered" evidence="1">
    <location>
        <begin position="85"/>
        <end position="139"/>
    </location>
</feature>
<dbReference type="KEGG" id="tim:GMBLW1_43140"/>
<proteinExistence type="predicted"/>
<evidence type="ECO:0000313" key="2">
    <source>
        <dbReference type="EMBL" id="VIP04879.1"/>
    </source>
</evidence>
<dbReference type="EMBL" id="LR593887">
    <property type="protein sequence ID" value="VTS07117.1"/>
    <property type="molecule type" value="Genomic_DNA"/>
</dbReference>
<evidence type="ECO:0000256" key="1">
    <source>
        <dbReference type="SAM" id="MobiDB-lite"/>
    </source>
</evidence>
<evidence type="ECO:0000313" key="3">
    <source>
        <dbReference type="Proteomes" id="UP000464378"/>
    </source>
</evidence>
<dbReference type="EMBL" id="LR586016">
    <property type="protein sequence ID" value="VIP04879.1"/>
    <property type="molecule type" value="Genomic_DNA"/>
</dbReference>
<accession>A0A6C2YV68</accession>